<dbReference type="eggNOG" id="COG4319">
    <property type="taxonomic scope" value="Bacteria"/>
</dbReference>
<dbReference type="Pfam" id="PF14534">
    <property type="entry name" value="DUF4440"/>
    <property type="match status" value="1"/>
</dbReference>
<gene>
    <name evidence="2" type="ordered locus">BLASA_2521</name>
</gene>
<evidence type="ECO:0000313" key="2">
    <source>
        <dbReference type="EMBL" id="CCG03400.1"/>
    </source>
</evidence>
<dbReference type="SUPFAM" id="SSF54427">
    <property type="entry name" value="NTF2-like"/>
    <property type="match status" value="1"/>
</dbReference>
<dbReference type="HOGENOM" id="CLU_141608_1_1_11"/>
<reference evidence="2 3" key="1">
    <citation type="journal article" date="2012" name="J. Bacteriol.">
        <title>Genome Sequence of Blastococcus saxobsidens DD2, a Stone-Inhabiting Bacterium.</title>
        <authorList>
            <person name="Chouaia B."/>
            <person name="Crotti E."/>
            <person name="Brusetti L."/>
            <person name="Daffonchio D."/>
            <person name="Essoussi I."/>
            <person name="Nouioui I."/>
            <person name="Sbissi I."/>
            <person name="Ghodhbane-Gtari F."/>
            <person name="Gtari M."/>
            <person name="Vacherie B."/>
            <person name="Barbe V."/>
            <person name="Medigue C."/>
            <person name="Gury J."/>
            <person name="Pujic P."/>
            <person name="Normand P."/>
        </authorList>
    </citation>
    <scope>NUCLEOTIDE SEQUENCE [LARGE SCALE GENOMIC DNA]</scope>
    <source>
        <strain evidence="2 3">DD2</strain>
    </source>
</reference>
<protein>
    <recommendedName>
        <fullName evidence="1">DUF4440 domain-containing protein</fullName>
    </recommendedName>
</protein>
<proteinExistence type="predicted"/>
<dbReference type="EMBL" id="FO117623">
    <property type="protein sequence ID" value="CCG03400.1"/>
    <property type="molecule type" value="Genomic_DNA"/>
</dbReference>
<evidence type="ECO:0000313" key="3">
    <source>
        <dbReference type="Proteomes" id="UP000007517"/>
    </source>
</evidence>
<dbReference type="STRING" id="1146883.BLASA_2521"/>
<accession>H6RWZ2</accession>
<dbReference type="KEGG" id="bsd:BLASA_2521"/>
<dbReference type="Proteomes" id="UP000007517">
    <property type="component" value="Chromosome"/>
</dbReference>
<dbReference type="InterPro" id="IPR032710">
    <property type="entry name" value="NTF2-like_dom_sf"/>
</dbReference>
<keyword evidence="3" id="KW-1185">Reference proteome</keyword>
<reference evidence="3" key="2">
    <citation type="submission" date="2012-02" db="EMBL/GenBank/DDBJ databases">
        <title>Complete genome sequence of Blastococcus saxobsidens strain DD2.</title>
        <authorList>
            <person name="Genoscope."/>
        </authorList>
    </citation>
    <scope>NUCLEOTIDE SEQUENCE [LARGE SCALE GENOMIC DNA]</scope>
    <source>
        <strain evidence="3">DD2</strain>
    </source>
</reference>
<dbReference type="RefSeq" id="WP_014376283.1">
    <property type="nucleotide sequence ID" value="NC_016943.1"/>
</dbReference>
<dbReference type="AlphaFoldDB" id="H6RWZ2"/>
<dbReference type="Gene3D" id="3.10.450.50">
    <property type="match status" value="1"/>
</dbReference>
<feature type="domain" description="DUF4440" evidence="1">
    <location>
        <begin position="12"/>
        <end position="118"/>
    </location>
</feature>
<organism evidence="2 3">
    <name type="scientific">Blastococcus saxobsidens (strain DD2)</name>
    <dbReference type="NCBI Taxonomy" id="1146883"/>
    <lineage>
        <taxon>Bacteria</taxon>
        <taxon>Bacillati</taxon>
        <taxon>Actinomycetota</taxon>
        <taxon>Actinomycetes</taxon>
        <taxon>Geodermatophilales</taxon>
        <taxon>Geodermatophilaceae</taxon>
        <taxon>Blastococcus</taxon>
    </lineage>
</organism>
<evidence type="ECO:0000259" key="1">
    <source>
        <dbReference type="Pfam" id="PF14534"/>
    </source>
</evidence>
<sequence>MTLPDTLSTSEIDELEDRRYAAMVDADLDALEELLSDDVRYAHSNASVDSKASYLELLRNGTLVYHNLEHTTEAVVSRPGVVIVGGTMSGSIHMNGAAKTLNSRVAAVWVAEGERWRLLAFQPTPLPS</sequence>
<name>H6RWZ2_BLASD</name>
<dbReference type="OrthoDB" id="8912653at2"/>
<dbReference type="InterPro" id="IPR027843">
    <property type="entry name" value="DUF4440"/>
</dbReference>